<keyword evidence="4 6" id="KW-0472">Membrane</keyword>
<evidence type="ECO:0000256" key="5">
    <source>
        <dbReference type="SAM" id="MobiDB-lite"/>
    </source>
</evidence>
<dbReference type="CDD" id="cd12087">
    <property type="entry name" value="TM_EGFR-like"/>
    <property type="match status" value="1"/>
</dbReference>
<dbReference type="GO" id="GO:0071944">
    <property type="term" value="C:cell periphery"/>
    <property type="evidence" value="ECO:0007669"/>
    <property type="project" value="UniProtKB-ARBA"/>
</dbReference>
<evidence type="ECO:0000256" key="4">
    <source>
        <dbReference type="ARBA" id="ARBA00023136"/>
    </source>
</evidence>
<evidence type="ECO:0000313" key="7">
    <source>
        <dbReference type="EMBL" id="RGP74626.1"/>
    </source>
</evidence>
<dbReference type="AlphaFoldDB" id="A0A395SQJ3"/>
<evidence type="ECO:0000256" key="2">
    <source>
        <dbReference type="ARBA" id="ARBA00022692"/>
    </source>
</evidence>
<proteinExistence type="predicted"/>
<keyword evidence="2 6" id="KW-0812">Transmembrane</keyword>
<keyword evidence="3 6" id="KW-1133">Transmembrane helix</keyword>
<feature type="region of interest" description="Disordered" evidence="5">
    <location>
        <begin position="169"/>
        <end position="225"/>
    </location>
</feature>
<dbReference type="Proteomes" id="UP000266152">
    <property type="component" value="Unassembled WGS sequence"/>
</dbReference>
<organism evidence="7 8">
    <name type="scientific">Fusarium sporotrichioides</name>
    <dbReference type="NCBI Taxonomy" id="5514"/>
    <lineage>
        <taxon>Eukaryota</taxon>
        <taxon>Fungi</taxon>
        <taxon>Dikarya</taxon>
        <taxon>Ascomycota</taxon>
        <taxon>Pezizomycotina</taxon>
        <taxon>Sordariomycetes</taxon>
        <taxon>Hypocreomycetidae</taxon>
        <taxon>Hypocreales</taxon>
        <taxon>Nectriaceae</taxon>
        <taxon>Fusarium</taxon>
    </lineage>
</organism>
<evidence type="ECO:0000256" key="1">
    <source>
        <dbReference type="ARBA" id="ARBA00004167"/>
    </source>
</evidence>
<reference evidence="7 8" key="1">
    <citation type="journal article" date="2018" name="PLoS Pathog.">
        <title>Evolution of structural diversity of trichothecenes, a family of toxins produced by plant pathogenic and entomopathogenic fungi.</title>
        <authorList>
            <person name="Proctor R.H."/>
            <person name="McCormick S.P."/>
            <person name="Kim H.S."/>
            <person name="Cardoza R.E."/>
            <person name="Stanley A.M."/>
            <person name="Lindo L."/>
            <person name="Kelly A."/>
            <person name="Brown D.W."/>
            <person name="Lee T."/>
            <person name="Vaughan M.M."/>
            <person name="Alexander N.J."/>
            <person name="Busman M."/>
            <person name="Gutierrez S."/>
        </authorList>
    </citation>
    <scope>NUCLEOTIDE SEQUENCE [LARGE SCALE GENOMIC DNA]</scope>
    <source>
        <strain evidence="7 8">NRRL 3299</strain>
    </source>
</reference>
<dbReference type="InterPro" id="IPR035992">
    <property type="entry name" value="Ricin_B-like_lectins"/>
</dbReference>
<comment type="subcellular location">
    <subcellularLocation>
        <location evidence="1">Membrane</location>
        <topology evidence="1">Single-pass membrane protein</topology>
    </subcellularLocation>
</comment>
<evidence type="ECO:0000256" key="6">
    <source>
        <dbReference type="SAM" id="Phobius"/>
    </source>
</evidence>
<name>A0A395SQJ3_FUSSP</name>
<dbReference type="PANTHER" id="PTHR15549:SF26">
    <property type="entry name" value="AXIAL BUDDING PATTERN PROTEIN 2-RELATED"/>
    <property type="match status" value="1"/>
</dbReference>
<keyword evidence="8" id="KW-1185">Reference proteome</keyword>
<dbReference type="STRING" id="5514.A0A395SQJ3"/>
<feature type="compositionally biased region" description="Low complexity" evidence="5">
    <location>
        <begin position="180"/>
        <end position="225"/>
    </location>
</feature>
<feature type="transmembrane region" description="Helical" evidence="6">
    <location>
        <begin position="233"/>
        <end position="256"/>
    </location>
</feature>
<dbReference type="GO" id="GO:0016020">
    <property type="term" value="C:membrane"/>
    <property type="evidence" value="ECO:0007669"/>
    <property type="project" value="UniProtKB-SubCell"/>
</dbReference>
<protein>
    <submittedName>
        <fullName evidence="7">Transmembrane alpha-helix</fullName>
    </submittedName>
</protein>
<feature type="region of interest" description="Disordered" evidence="5">
    <location>
        <begin position="263"/>
        <end position="323"/>
    </location>
</feature>
<dbReference type="EMBL" id="PXOF01000020">
    <property type="protein sequence ID" value="RGP74626.1"/>
    <property type="molecule type" value="Genomic_DNA"/>
</dbReference>
<comment type="caution">
    <text evidence="7">The sequence shown here is derived from an EMBL/GenBank/DDBJ whole genome shotgun (WGS) entry which is preliminary data.</text>
</comment>
<dbReference type="SUPFAM" id="SSF50370">
    <property type="entry name" value="Ricin B-like lectins"/>
    <property type="match status" value="1"/>
</dbReference>
<evidence type="ECO:0000313" key="8">
    <source>
        <dbReference type="Proteomes" id="UP000266152"/>
    </source>
</evidence>
<evidence type="ECO:0000256" key="3">
    <source>
        <dbReference type="ARBA" id="ARBA00022989"/>
    </source>
</evidence>
<dbReference type="InterPro" id="IPR051694">
    <property type="entry name" value="Immunoregulatory_rcpt-like"/>
</dbReference>
<dbReference type="PANTHER" id="PTHR15549">
    <property type="entry name" value="PAIRED IMMUNOGLOBULIN-LIKE TYPE 2 RECEPTOR"/>
    <property type="match status" value="1"/>
</dbReference>
<accession>A0A395SQJ3</accession>
<sequence length="323" mass="35369">MPTLEPATDLDPNVWYQISELAVDTADKDLHGMLQPTAPGGDLRVWPANKNSYWQFQKIDDKPGRYQLRCSDTTVKKQLSVCYRPDVINEKRRTRPCLMATDDTDKQKWDVSLWGEDDTYRITNVQNGTKWNLDCIPDGPVFMSSNFEGEQPRQHWLLQSVGEVNNEMYSTTYSAPPPGSTGDSTATTAGTTTSNSEATATSDPTSNKSSSSDSSNSNSSSDDNGNNGLSSGAVAGISVGITLAVVALALAGFFFWRRNKRKHSPVASSDPSDDKHNNSPIVVSPDDGARSYYSPDRMPGAAEMSQEQRPAELSNGYQRHELA</sequence>
<gene>
    <name evidence="7" type="ORF">FSPOR_1204</name>
</gene>